<dbReference type="EMBL" id="UOFE01000048">
    <property type="protein sequence ID" value="VAW55307.1"/>
    <property type="molecule type" value="Genomic_DNA"/>
</dbReference>
<protein>
    <recommendedName>
        <fullName evidence="1">YbaK/aminoacyl-tRNA synthetase-associated domain-containing protein</fullName>
    </recommendedName>
</protein>
<reference evidence="2" key="1">
    <citation type="submission" date="2018-06" db="EMBL/GenBank/DDBJ databases">
        <authorList>
            <person name="Zhirakovskaya E."/>
        </authorList>
    </citation>
    <scope>NUCLEOTIDE SEQUENCE</scope>
</reference>
<proteinExistence type="predicted"/>
<evidence type="ECO:0000313" key="2">
    <source>
        <dbReference type="EMBL" id="VAW55307.1"/>
    </source>
</evidence>
<evidence type="ECO:0000259" key="1">
    <source>
        <dbReference type="Pfam" id="PF04073"/>
    </source>
</evidence>
<dbReference type="SUPFAM" id="SSF55826">
    <property type="entry name" value="YbaK/ProRS associated domain"/>
    <property type="match status" value="1"/>
</dbReference>
<organism evidence="2">
    <name type="scientific">hydrothermal vent metagenome</name>
    <dbReference type="NCBI Taxonomy" id="652676"/>
    <lineage>
        <taxon>unclassified sequences</taxon>
        <taxon>metagenomes</taxon>
        <taxon>ecological metagenomes</taxon>
    </lineage>
</organism>
<accession>A0A3B0WX75</accession>
<name>A0A3B0WX75_9ZZZZ</name>
<dbReference type="InterPro" id="IPR007214">
    <property type="entry name" value="YbaK/aa-tRNA-synth-assoc-dom"/>
</dbReference>
<dbReference type="CDD" id="cd04332">
    <property type="entry name" value="YbaK_like"/>
    <property type="match status" value="1"/>
</dbReference>
<dbReference type="Gene3D" id="3.90.960.10">
    <property type="entry name" value="YbaK/aminoacyl-tRNA synthetase-associated domain"/>
    <property type="match status" value="1"/>
</dbReference>
<gene>
    <name evidence="2" type="ORF">MNBD_GAMMA05-2402</name>
</gene>
<dbReference type="Pfam" id="PF04073">
    <property type="entry name" value="tRNA_edit"/>
    <property type="match status" value="1"/>
</dbReference>
<sequence length="156" mass="17233">MAIAITLKNYLENSDIEYELITHDYTATSIRSAGKAHVSGEDTAKAVLLHDGVNYIVAVLPATHRVQLGKLHKQFDRYMALATEAELHELFDDCSIGAIPPIGNAYGVDVIIDSHLDNCGDIYFEAGDHTDLVHVSGLDFRHLMKDAYHCSISKHI</sequence>
<dbReference type="AlphaFoldDB" id="A0A3B0WX75"/>
<dbReference type="GO" id="GO:0002161">
    <property type="term" value="F:aminoacyl-tRNA deacylase activity"/>
    <property type="evidence" value="ECO:0007669"/>
    <property type="project" value="InterPro"/>
</dbReference>
<feature type="domain" description="YbaK/aminoacyl-tRNA synthetase-associated" evidence="1">
    <location>
        <begin position="26"/>
        <end position="142"/>
    </location>
</feature>
<dbReference type="InterPro" id="IPR036754">
    <property type="entry name" value="YbaK/aa-tRNA-synt-asso_dom_sf"/>
</dbReference>